<dbReference type="GO" id="GO:0042132">
    <property type="term" value="F:fructose 1,6-bisphosphate 1-phosphatase activity"/>
    <property type="evidence" value="ECO:0007669"/>
    <property type="project" value="UniProtKB-EC"/>
</dbReference>
<dbReference type="Gene3D" id="3.40.190.80">
    <property type="match status" value="1"/>
</dbReference>
<evidence type="ECO:0000256" key="6">
    <source>
        <dbReference type="ARBA" id="ARBA00023277"/>
    </source>
</evidence>
<feature type="binding site" evidence="8">
    <location>
        <position position="69"/>
    </location>
    <ligand>
        <name>Mg(2+)</name>
        <dbReference type="ChEBI" id="CHEBI:18420"/>
        <label>1</label>
        <note>catalytic</note>
    </ligand>
</feature>
<name>A0A897NBW1_9EURY</name>
<dbReference type="KEGG" id="hds:HSR122_1523"/>
<evidence type="ECO:0000256" key="5">
    <source>
        <dbReference type="ARBA" id="ARBA00022842"/>
    </source>
</evidence>
<gene>
    <name evidence="9" type="primary">suhB2</name>
    <name evidence="9" type="ORF">HSR122_1523</name>
</gene>
<accession>A0A897NBW1</accession>
<reference evidence="9 10" key="1">
    <citation type="submission" date="2020-11" db="EMBL/GenBank/DDBJ databases">
        <title>Carbohydrate-dependent, anaerobic sulfur respiration: A novel catabolism in halophilic archaea.</title>
        <authorList>
            <person name="Sorokin D.Y."/>
            <person name="Messina E."/>
            <person name="Smedile F."/>
            <person name="La Cono V."/>
            <person name="Hallsworth J.E."/>
            <person name="Yakimov M.M."/>
        </authorList>
    </citation>
    <scope>NUCLEOTIDE SEQUENCE [LARGE SCALE GENOMIC DNA]</scope>
    <source>
        <strain evidence="9 10">HSR12-2</strain>
    </source>
</reference>
<keyword evidence="4" id="KW-0378">Hydrolase</keyword>
<protein>
    <recommendedName>
        <fullName evidence="2">fructose-bisphosphatase</fullName>
        <ecNumber evidence="2">3.1.3.11</ecNumber>
    </recommendedName>
</protein>
<dbReference type="PANTHER" id="PTHR20854">
    <property type="entry name" value="INOSITOL MONOPHOSPHATASE"/>
    <property type="match status" value="1"/>
</dbReference>
<evidence type="ECO:0000313" key="9">
    <source>
        <dbReference type="EMBL" id="QSG08915.1"/>
    </source>
</evidence>
<evidence type="ECO:0000256" key="1">
    <source>
        <dbReference type="ARBA" id="ARBA00001273"/>
    </source>
</evidence>
<comment type="cofactor">
    <cofactor evidence="8">
        <name>Mg(2+)</name>
        <dbReference type="ChEBI" id="CHEBI:18420"/>
    </cofactor>
</comment>
<keyword evidence="3 8" id="KW-0479">Metal-binding</keyword>
<evidence type="ECO:0000256" key="2">
    <source>
        <dbReference type="ARBA" id="ARBA00013093"/>
    </source>
</evidence>
<evidence type="ECO:0000256" key="3">
    <source>
        <dbReference type="ARBA" id="ARBA00022723"/>
    </source>
</evidence>
<dbReference type="CDD" id="cd01637">
    <property type="entry name" value="IMPase_like"/>
    <property type="match status" value="1"/>
</dbReference>
<evidence type="ECO:0000313" key="10">
    <source>
        <dbReference type="Proteomes" id="UP000662973"/>
    </source>
</evidence>
<evidence type="ECO:0000256" key="7">
    <source>
        <dbReference type="ARBA" id="ARBA00038103"/>
    </source>
</evidence>
<organism evidence="9 10">
    <name type="scientific">Halapricum desulfuricans</name>
    <dbReference type="NCBI Taxonomy" id="2841257"/>
    <lineage>
        <taxon>Archaea</taxon>
        <taxon>Methanobacteriati</taxon>
        <taxon>Methanobacteriota</taxon>
        <taxon>Stenosarchaea group</taxon>
        <taxon>Halobacteria</taxon>
        <taxon>Halobacteriales</taxon>
        <taxon>Haloarculaceae</taxon>
        <taxon>Halapricum</taxon>
    </lineage>
</organism>
<evidence type="ECO:0000256" key="8">
    <source>
        <dbReference type="PIRSR" id="PIRSR600760-2"/>
    </source>
</evidence>
<evidence type="ECO:0000256" key="4">
    <source>
        <dbReference type="ARBA" id="ARBA00022801"/>
    </source>
</evidence>
<keyword evidence="6" id="KW-0119">Carbohydrate metabolism</keyword>
<dbReference type="PROSITE" id="PS00629">
    <property type="entry name" value="IMP_1"/>
    <property type="match status" value="1"/>
</dbReference>
<feature type="binding site" evidence="8">
    <location>
        <position position="105"/>
    </location>
    <ligand>
        <name>Mg(2+)</name>
        <dbReference type="ChEBI" id="CHEBI:18420"/>
        <label>1</label>
        <note>catalytic</note>
    </ligand>
</feature>
<dbReference type="SUPFAM" id="SSF56655">
    <property type="entry name" value="Carbohydrate phosphatase"/>
    <property type="match status" value="1"/>
</dbReference>
<dbReference type="Gene3D" id="3.30.540.10">
    <property type="entry name" value="Fructose-1,6-Bisphosphatase, subunit A, domain 1"/>
    <property type="match status" value="1"/>
</dbReference>
<feature type="binding site" evidence="8">
    <location>
        <position position="230"/>
    </location>
    <ligand>
        <name>Mg(2+)</name>
        <dbReference type="ChEBI" id="CHEBI:18420"/>
        <label>1</label>
        <note>catalytic</note>
    </ligand>
</feature>
<dbReference type="GO" id="GO:0006020">
    <property type="term" value="P:inositol metabolic process"/>
    <property type="evidence" value="ECO:0007669"/>
    <property type="project" value="TreeGrafter"/>
</dbReference>
<feature type="binding site" evidence="8">
    <location>
        <position position="106"/>
    </location>
    <ligand>
        <name>Mg(2+)</name>
        <dbReference type="ChEBI" id="CHEBI:18420"/>
        <label>1</label>
        <note>catalytic</note>
    </ligand>
</feature>
<feature type="binding site" evidence="8">
    <location>
        <position position="103"/>
    </location>
    <ligand>
        <name>Mg(2+)</name>
        <dbReference type="ChEBI" id="CHEBI:18420"/>
        <label>1</label>
        <note>catalytic</note>
    </ligand>
</feature>
<dbReference type="EC" id="3.1.3.11" evidence="2"/>
<comment type="similarity">
    <text evidence="7">Belongs to the inositol monophosphatase superfamily. FBPase class 4 family.</text>
</comment>
<dbReference type="AlphaFoldDB" id="A0A897NBW1"/>
<dbReference type="PRINTS" id="PR00377">
    <property type="entry name" value="IMPHPHTASES"/>
</dbReference>
<dbReference type="InterPro" id="IPR000760">
    <property type="entry name" value="Inositol_monophosphatase-like"/>
</dbReference>
<dbReference type="GeneID" id="68852149"/>
<dbReference type="GO" id="GO:0008934">
    <property type="term" value="F:inositol monophosphate 1-phosphatase activity"/>
    <property type="evidence" value="ECO:0007669"/>
    <property type="project" value="TreeGrafter"/>
</dbReference>
<dbReference type="Proteomes" id="UP000662973">
    <property type="component" value="Chromosome"/>
</dbReference>
<keyword evidence="10" id="KW-1185">Reference proteome</keyword>
<comment type="catalytic activity">
    <reaction evidence="1">
        <text>beta-D-fructose 1,6-bisphosphate + H2O = beta-D-fructose 6-phosphate + phosphate</text>
        <dbReference type="Rhea" id="RHEA:11064"/>
        <dbReference type="ChEBI" id="CHEBI:15377"/>
        <dbReference type="ChEBI" id="CHEBI:32966"/>
        <dbReference type="ChEBI" id="CHEBI:43474"/>
        <dbReference type="ChEBI" id="CHEBI:57634"/>
        <dbReference type="EC" id="3.1.3.11"/>
    </reaction>
</comment>
<sequence length="275" mass="29084">MNDARQRAAIVERAARAGGAVARDAFRGPLTIETKAGKNDLVTDSDRETQRQIVHTVAQEFPDEPFVCEEELEPAGDAGGLPSQHTGPMVEAVPETGPCWVVDPIDGTANFARGNVLWANSVAAVVDSETVAAATYLPAVQDIYTAGLENATRNGQRLAVSERTDPETFAVALVAAWSNERSDRFGDLARAINLRFGDGRRYGTLQSTLAFVASGELEAAVTTEPTTPWDTLAGVELVRSAGGVVTDLHGDQWTIGSDGLVASNGEAHEELLAAV</sequence>
<dbReference type="EMBL" id="CP064788">
    <property type="protein sequence ID" value="QSG08915.1"/>
    <property type="molecule type" value="Genomic_DNA"/>
</dbReference>
<dbReference type="Pfam" id="PF00459">
    <property type="entry name" value="Inositol_P"/>
    <property type="match status" value="1"/>
</dbReference>
<proteinExistence type="inferred from homology"/>
<dbReference type="GO" id="GO:0046872">
    <property type="term" value="F:metal ion binding"/>
    <property type="evidence" value="ECO:0007669"/>
    <property type="project" value="UniProtKB-KW"/>
</dbReference>
<dbReference type="PANTHER" id="PTHR20854:SF4">
    <property type="entry name" value="INOSITOL-1-MONOPHOSPHATASE-RELATED"/>
    <property type="match status" value="1"/>
</dbReference>
<dbReference type="GO" id="GO:0007165">
    <property type="term" value="P:signal transduction"/>
    <property type="evidence" value="ECO:0007669"/>
    <property type="project" value="TreeGrafter"/>
</dbReference>
<dbReference type="InterPro" id="IPR020583">
    <property type="entry name" value="Inositol_monoP_metal-BS"/>
</dbReference>
<dbReference type="RefSeq" id="WP_229112123.1">
    <property type="nucleotide sequence ID" value="NZ_CP064788.1"/>
</dbReference>
<keyword evidence="5 8" id="KW-0460">Magnesium</keyword>